<dbReference type="InterPro" id="IPR007197">
    <property type="entry name" value="rSAM"/>
</dbReference>
<dbReference type="GO" id="GO:0051539">
    <property type="term" value="F:4 iron, 4 sulfur cluster binding"/>
    <property type="evidence" value="ECO:0007669"/>
    <property type="project" value="UniProtKB-UniRule"/>
</dbReference>
<keyword evidence="1 8" id="KW-0004">4Fe-4S</keyword>
<dbReference type="InterPro" id="IPR023868">
    <property type="entry name" value="7-CO-7-deazaGua_synth_put_Clo"/>
</dbReference>
<sequence>MKTINRYKVVEKFISINGEGSRVGQLAAFIRFHYCNLNCSYCDSKYANGDNAKYDLLTSTDILNYLNENKVINVTLTGGEPLLQDNINDLINILIDHGYSVEIETNGSVDIAPFINGMNRPIFTLDYKLPGSNMENKMNLNNYQYLTKVDVVKFVIGDLEDLNRTKQIIDKYDLSNNVKVYFSPVFDKIEPSVIVDYMIKHHLNNITLQLQLHKFIWDVNKRGV</sequence>
<evidence type="ECO:0000256" key="7">
    <source>
        <dbReference type="ARBA" id="ARBA00023239"/>
    </source>
</evidence>
<feature type="binding site" evidence="8">
    <location>
        <position position="44"/>
    </location>
    <ligand>
        <name>Mg(2+)</name>
        <dbReference type="ChEBI" id="CHEBI:18420"/>
    </ligand>
</feature>
<dbReference type="HAMAP" id="MF_00917">
    <property type="entry name" value="QueE"/>
    <property type="match status" value="1"/>
</dbReference>
<name>A0A921KJ07_9FIRM</name>
<comment type="caution">
    <text evidence="8">Lacks conserved residue(s) required for the propagation of feature annotation.</text>
</comment>
<dbReference type="Pfam" id="PF04055">
    <property type="entry name" value="Radical_SAM"/>
    <property type="match status" value="1"/>
</dbReference>
<dbReference type="InterPro" id="IPR013785">
    <property type="entry name" value="Aldolase_TIM"/>
</dbReference>
<dbReference type="PANTHER" id="PTHR42836">
    <property type="entry name" value="7-CARBOXY-7-DEAZAGUANINE SYNTHASE"/>
    <property type="match status" value="1"/>
</dbReference>
<reference evidence="10" key="1">
    <citation type="journal article" date="2021" name="PeerJ">
        <title>Extensive microbial diversity within the chicken gut microbiome revealed by metagenomics and culture.</title>
        <authorList>
            <person name="Gilroy R."/>
            <person name="Ravi A."/>
            <person name="Getino M."/>
            <person name="Pursley I."/>
            <person name="Horton D.L."/>
            <person name="Alikhan N.F."/>
            <person name="Baker D."/>
            <person name="Gharbi K."/>
            <person name="Hall N."/>
            <person name="Watson M."/>
            <person name="Adriaenssens E.M."/>
            <person name="Foster-Nyarko E."/>
            <person name="Jarju S."/>
            <person name="Secka A."/>
            <person name="Antonio M."/>
            <person name="Oren A."/>
            <person name="Chaudhuri R.R."/>
            <person name="La Ragione R."/>
            <person name="Hildebrand F."/>
            <person name="Pallen M.J."/>
        </authorList>
    </citation>
    <scope>NUCLEOTIDE SEQUENCE</scope>
    <source>
        <strain evidence="10">CHK193-16274</strain>
    </source>
</reference>
<dbReference type="RefSeq" id="WP_191375828.1">
    <property type="nucleotide sequence ID" value="NZ_CAJFOD010000018.1"/>
</dbReference>
<protein>
    <recommendedName>
        <fullName evidence="8">7-carboxy-7-deazaguanine synthase</fullName>
        <shortName evidence="8">CDG synthase</shortName>
        <ecNumber evidence="8">4.3.99.3</ecNumber>
    </recommendedName>
    <alternativeName>
        <fullName evidence="8">Queuosine biosynthesis protein QueE</fullName>
    </alternativeName>
</protein>
<dbReference type="PANTHER" id="PTHR42836:SF1">
    <property type="entry name" value="7-CARBOXY-7-DEAZAGUANINE SYNTHASE"/>
    <property type="match status" value="1"/>
</dbReference>
<comment type="cofactor">
    <cofactor evidence="8">
        <name>Mg(2+)</name>
        <dbReference type="ChEBI" id="CHEBI:18420"/>
    </cofactor>
</comment>
<dbReference type="GO" id="GO:1904047">
    <property type="term" value="F:S-adenosyl-L-methionine binding"/>
    <property type="evidence" value="ECO:0007669"/>
    <property type="project" value="UniProtKB-UniRule"/>
</dbReference>
<dbReference type="InterPro" id="IPR024924">
    <property type="entry name" value="7-CO-7-deazaguanine_synth-like"/>
</dbReference>
<evidence type="ECO:0000256" key="5">
    <source>
        <dbReference type="ARBA" id="ARBA00023004"/>
    </source>
</evidence>
<comment type="function">
    <text evidence="8">Catalyzes the complex heterocyclic radical-mediated conversion of 6-carboxy-5,6,7,8-tetrahydropterin (CPH4) to 7-carboxy-7-deazaguanine (CDG), a step common to the biosynthetic pathways of all 7-deazapurine-containing compounds.</text>
</comment>
<accession>A0A921KJ07</accession>
<evidence type="ECO:0000256" key="1">
    <source>
        <dbReference type="ARBA" id="ARBA00022485"/>
    </source>
</evidence>
<organism evidence="10 11">
    <name type="scientific">Thomasclavelia spiroformis</name>
    <dbReference type="NCBI Taxonomy" id="29348"/>
    <lineage>
        <taxon>Bacteria</taxon>
        <taxon>Bacillati</taxon>
        <taxon>Bacillota</taxon>
        <taxon>Erysipelotrichia</taxon>
        <taxon>Erysipelotrichales</taxon>
        <taxon>Coprobacillaceae</taxon>
        <taxon>Thomasclavelia</taxon>
    </lineage>
</organism>
<keyword evidence="2 8" id="KW-0949">S-adenosyl-L-methionine</keyword>
<evidence type="ECO:0000256" key="2">
    <source>
        <dbReference type="ARBA" id="ARBA00022691"/>
    </source>
</evidence>
<feature type="domain" description="Radical SAM core" evidence="9">
    <location>
        <begin position="22"/>
        <end position="220"/>
    </location>
</feature>
<comment type="pathway">
    <text evidence="8">Purine metabolism; 7-cyano-7-deazaguanine biosynthesis.</text>
</comment>
<dbReference type="SUPFAM" id="SSF102114">
    <property type="entry name" value="Radical SAM enzymes"/>
    <property type="match status" value="1"/>
</dbReference>
<keyword evidence="7 8" id="KW-0456">Lyase</keyword>
<dbReference type="GO" id="GO:0000287">
    <property type="term" value="F:magnesium ion binding"/>
    <property type="evidence" value="ECO:0007669"/>
    <property type="project" value="UniProtKB-UniRule"/>
</dbReference>
<comment type="catalytic activity">
    <reaction evidence="8">
        <text>6-carboxy-5,6,7,8-tetrahydropterin + H(+) = 7-carboxy-7-carbaguanine + NH4(+)</text>
        <dbReference type="Rhea" id="RHEA:27974"/>
        <dbReference type="ChEBI" id="CHEBI:15378"/>
        <dbReference type="ChEBI" id="CHEBI:28938"/>
        <dbReference type="ChEBI" id="CHEBI:61032"/>
        <dbReference type="ChEBI" id="CHEBI:61036"/>
        <dbReference type="EC" id="4.3.99.3"/>
    </reaction>
</comment>
<evidence type="ECO:0000259" key="9">
    <source>
        <dbReference type="PROSITE" id="PS51918"/>
    </source>
</evidence>
<dbReference type="PROSITE" id="PS51918">
    <property type="entry name" value="RADICAL_SAM"/>
    <property type="match status" value="1"/>
</dbReference>
<proteinExistence type="inferred from homology"/>
<dbReference type="InterPro" id="IPR058240">
    <property type="entry name" value="rSAM_sf"/>
</dbReference>
<feature type="binding site" evidence="8">
    <location>
        <begin position="41"/>
        <end position="43"/>
    </location>
    <ligand>
        <name>S-adenosyl-L-methionine</name>
        <dbReference type="ChEBI" id="CHEBI:59789"/>
    </ligand>
</feature>
<feature type="binding site" evidence="8">
    <location>
        <position position="79"/>
    </location>
    <ligand>
        <name>S-adenosyl-L-methionine</name>
        <dbReference type="ChEBI" id="CHEBI:59789"/>
    </ligand>
</feature>
<dbReference type="AlphaFoldDB" id="A0A921KJ07"/>
<evidence type="ECO:0000256" key="3">
    <source>
        <dbReference type="ARBA" id="ARBA00022723"/>
    </source>
</evidence>
<comment type="similarity">
    <text evidence="8">Belongs to the radical SAM superfamily. 7-carboxy-7-deazaguanine synthase family.</text>
</comment>
<dbReference type="Gene3D" id="3.20.20.70">
    <property type="entry name" value="Aldolase class I"/>
    <property type="match status" value="1"/>
</dbReference>
<comment type="subunit">
    <text evidence="8">Homodimer.</text>
</comment>
<keyword evidence="8" id="KW-0671">Queuosine biosynthesis</keyword>
<dbReference type="NCBIfam" id="TIGR03963">
    <property type="entry name" value="rSAM_QueE_Clost"/>
    <property type="match status" value="1"/>
</dbReference>
<keyword evidence="5 8" id="KW-0408">Iron</keyword>
<dbReference type="EC" id="4.3.99.3" evidence="8"/>
<feature type="binding site" evidence="8">
    <location>
        <position position="77"/>
    </location>
    <ligand>
        <name>substrate</name>
    </ligand>
</feature>
<keyword evidence="4 8" id="KW-0460">Magnesium</keyword>
<dbReference type="EMBL" id="DYWV01000108">
    <property type="protein sequence ID" value="HJF39879.1"/>
    <property type="molecule type" value="Genomic_DNA"/>
</dbReference>
<feature type="binding site" evidence="8">
    <location>
        <position position="42"/>
    </location>
    <ligand>
        <name>[4Fe-4S] cluster</name>
        <dbReference type="ChEBI" id="CHEBI:49883"/>
        <note>4Fe-4S-S-AdoMet</note>
    </ligand>
</feature>
<feature type="binding site" evidence="8">
    <location>
        <begin position="16"/>
        <end position="18"/>
    </location>
    <ligand>
        <name>substrate</name>
    </ligand>
</feature>
<keyword evidence="3 8" id="KW-0479">Metal-binding</keyword>
<feature type="binding site" evidence="8">
    <location>
        <position position="39"/>
    </location>
    <ligand>
        <name>[4Fe-4S] cluster</name>
        <dbReference type="ChEBI" id="CHEBI:49883"/>
        <note>4Fe-4S-S-AdoMet</note>
    </ligand>
</feature>
<dbReference type="SFLD" id="SFLDS00029">
    <property type="entry name" value="Radical_SAM"/>
    <property type="match status" value="1"/>
</dbReference>
<dbReference type="PIRSF" id="PIRSF000370">
    <property type="entry name" value="QueE"/>
    <property type="match status" value="1"/>
</dbReference>
<comment type="caution">
    <text evidence="10">The sequence shown here is derived from an EMBL/GenBank/DDBJ whole genome shotgun (WGS) entry which is preliminary data.</text>
</comment>
<evidence type="ECO:0000313" key="10">
    <source>
        <dbReference type="EMBL" id="HJF39879.1"/>
    </source>
</evidence>
<keyword evidence="6 8" id="KW-0411">Iron-sulfur</keyword>
<gene>
    <name evidence="8 10" type="primary">queE</name>
    <name evidence="10" type="ORF">K8V91_03060</name>
</gene>
<feature type="binding site" evidence="8">
    <location>
        <position position="31"/>
    </location>
    <ligand>
        <name>substrate</name>
    </ligand>
</feature>
<feature type="binding site" evidence="8">
    <location>
        <position position="35"/>
    </location>
    <ligand>
        <name>[4Fe-4S] cluster</name>
        <dbReference type="ChEBI" id="CHEBI:49883"/>
        <note>4Fe-4S-S-AdoMet</note>
    </ligand>
</feature>
<dbReference type="CDD" id="cd01335">
    <property type="entry name" value="Radical_SAM"/>
    <property type="match status" value="1"/>
</dbReference>
<evidence type="ECO:0000256" key="6">
    <source>
        <dbReference type="ARBA" id="ARBA00023014"/>
    </source>
</evidence>
<dbReference type="Proteomes" id="UP000749320">
    <property type="component" value="Unassembled WGS sequence"/>
</dbReference>
<comment type="cofactor">
    <cofactor evidence="8">
        <name>S-adenosyl-L-methionine</name>
        <dbReference type="ChEBI" id="CHEBI:59789"/>
    </cofactor>
    <text evidence="8">Binds 1 S-adenosyl-L-methionine per subunit.</text>
</comment>
<reference evidence="10" key="2">
    <citation type="submission" date="2021-09" db="EMBL/GenBank/DDBJ databases">
        <authorList>
            <person name="Gilroy R."/>
        </authorList>
    </citation>
    <scope>NUCLEOTIDE SEQUENCE</scope>
    <source>
        <strain evidence="10">CHK193-16274</strain>
    </source>
</reference>
<evidence type="ECO:0000256" key="4">
    <source>
        <dbReference type="ARBA" id="ARBA00022842"/>
    </source>
</evidence>
<evidence type="ECO:0000256" key="8">
    <source>
        <dbReference type="HAMAP-Rule" id="MF_00917"/>
    </source>
</evidence>
<evidence type="ECO:0000313" key="11">
    <source>
        <dbReference type="Proteomes" id="UP000749320"/>
    </source>
</evidence>
<dbReference type="GO" id="GO:0016840">
    <property type="term" value="F:carbon-nitrogen lyase activity"/>
    <property type="evidence" value="ECO:0007669"/>
    <property type="project" value="UniProtKB-UniRule"/>
</dbReference>
<comment type="cofactor">
    <cofactor evidence="8">
        <name>[4Fe-4S] cluster</name>
        <dbReference type="ChEBI" id="CHEBI:49883"/>
    </cofactor>
    <text evidence="8">Binds 1 [4Fe-4S] cluster. The cluster is coordinated with 3 cysteines and an exchangeable S-adenosyl-L-methionine.</text>
</comment>
<dbReference type="GO" id="GO:0008616">
    <property type="term" value="P:tRNA queuosine(34) biosynthetic process"/>
    <property type="evidence" value="ECO:0007669"/>
    <property type="project" value="UniProtKB-UniRule"/>
</dbReference>